<proteinExistence type="predicted"/>
<reference evidence="1" key="1">
    <citation type="journal article" date="2011" name="PLoS Biol.">
        <title>Gene gain and loss during evolution of obligate parasitism in the white rust pathogen of Arabidopsis thaliana.</title>
        <authorList>
            <person name="Kemen E."/>
            <person name="Gardiner A."/>
            <person name="Schultz-Larsen T."/>
            <person name="Kemen A.C."/>
            <person name="Balmuth A.L."/>
            <person name="Robert-Seilaniantz A."/>
            <person name="Bailey K."/>
            <person name="Holub E."/>
            <person name="Studholme D.J."/>
            <person name="Maclean D."/>
            <person name="Jones J.D."/>
        </authorList>
    </citation>
    <scope>NUCLEOTIDE SEQUENCE</scope>
</reference>
<sequence length="129" mass="14929">MDLGKNHYPLKFQVCNVSTQSGGKVYIRPIILRLGKMPPIVIGAADIQPISILRIAKPTLQAMGIKVKQNRLEYIKTKCPVLSSYCTYTITISYSKPELDIRIHENKNVNVWIWYFVAKLEEECWELFR</sequence>
<accession>F0WG67</accession>
<dbReference type="AlphaFoldDB" id="F0WG67"/>
<reference evidence="1" key="2">
    <citation type="submission" date="2011-02" db="EMBL/GenBank/DDBJ databases">
        <authorList>
            <person name="MacLean D."/>
        </authorList>
    </citation>
    <scope>NUCLEOTIDE SEQUENCE</scope>
</reference>
<evidence type="ECO:0000313" key="1">
    <source>
        <dbReference type="EMBL" id="CCA20202.1"/>
    </source>
</evidence>
<name>F0WG67_9STRA</name>
<dbReference type="HOGENOM" id="CLU_1952832_0_0_1"/>
<organism evidence="1">
    <name type="scientific">Albugo laibachii Nc14</name>
    <dbReference type="NCBI Taxonomy" id="890382"/>
    <lineage>
        <taxon>Eukaryota</taxon>
        <taxon>Sar</taxon>
        <taxon>Stramenopiles</taxon>
        <taxon>Oomycota</taxon>
        <taxon>Peronosporomycetes</taxon>
        <taxon>Albuginales</taxon>
        <taxon>Albuginaceae</taxon>
        <taxon>Albugo</taxon>
    </lineage>
</organism>
<protein>
    <submittedName>
        <fullName evidence="1">AlNc14C88G5597 protein</fullName>
    </submittedName>
</protein>
<dbReference type="EMBL" id="FR824133">
    <property type="protein sequence ID" value="CCA20202.1"/>
    <property type="molecule type" value="Genomic_DNA"/>
</dbReference>
<gene>
    <name evidence="1" type="primary">AlNc14C88G5597</name>
    <name evidence="1" type="ORF">ALNC14_063450</name>
</gene>